<comment type="caution">
    <text evidence="1">The sequence shown here is derived from an EMBL/GenBank/DDBJ whole genome shotgun (WGS) entry which is preliminary data.</text>
</comment>
<reference evidence="1" key="1">
    <citation type="submission" date="2021-02" db="EMBL/GenBank/DDBJ databases">
        <authorList>
            <person name="Nowell W R."/>
        </authorList>
    </citation>
    <scope>NUCLEOTIDE SEQUENCE</scope>
</reference>
<dbReference type="OrthoDB" id="10255234at2759"/>
<organism evidence="1 2">
    <name type="scientific">Rotaria sordida</name>
    <dbReference type="NCBI Taxonomy" id="392033"/>
    <lineage>
        <taxon>Eukaryota</taxon>
        <taxon>Metazoa</taxon>
        <taxon>Spiralia</taxon>
        <taxon>Gnathifera</taxon>
        <taxon>Rotifera</taxon>
        <taxon>Eurotatoria</taxon>
        <taxon>Bdelloidea</taxon>
        <taxon>Philodinida</taxon>
        <taxon>Philodinidae</taxon>
        <taxon>Rotaria</taxon>
    </lineage>
</organism>
<dbReference type="AlphaFoldDB" id="A0A814MDG7"/>
<protein>
    <submittedName>
        <fullName evidence="1">Uncharacterized protein</fullName>
    </submittedName>
</protein>
<proteinExistence type="predicted"/>
<name>A0A814MDG7_9BILA</name>
<accession>A0A814MDG7</accession>
<dbReference type="EMBL" id="CAJNOO010001003">
    <property type="protein sequence ID" value="CAF1077860.1"/>
    <property type="molecule type" value="Genomic_DNA"/>
</dbReference>
<gene>
    <name evidence="1" type="ORF">RFH988_LOCUS18124</name>
</gene>
<evidence type="ECO:0000313" key="1">
    <source>
        <dbReference type="EMBL" id="CAF1077860.1"/>
    </source>
</evidence>
<sequence length="394" mass="45871">MVTRCLFGIFVFGTNSDLIYRFLTDDLFEYLHKCFIDRGYTFKENLTENKDVNQEIDFSIDDAIVQHFSILTSFHSQTLYRNSSIKRITLKSNMELFFDQIGESKIICMTDESFNTIVVLKTINLFKALIKFHIDVLPFTKSKTIDKSIDRISSSVQYYLNNITTNQALVFESCEYLHINSLIRQQCLEACTIINHDVQSWLNTSPTLVLITCKDKIVYMYTSNDQNRPSNSDLFLLVLNNISRSLRNQFQLQQNNSSNKMAHIFEIKIDKNHHNLINSTEDIRTTQTRRTYSLPAFPQLESIKIHDNHLIEVVFMKTSNRILAPFTMYTIPLTDEISALILIEVRIINQLNLLKILTILLNRPFAMVEKRKKNIGDIEQVVRLEISNMPPNLT</sequence>
<evidence type="ECO:0000313" key="2">
    <source>
        <dbReference type="Proteomes" id="UP000663882"/>
    </source>
</evidence>
<dbReference type="Proteomes" id="UP000663882">
    <property type="component" value="Unassembled WGS sequence"/>
</dbReference>